<keyword evidence="4" id="KW-1185">Reference proteome</keyword>
<proteinExistence type="predicted"/>
<dbReference type="Pfam" id="PF00059">
    <property type="entry name" value="Lectin_C"/>
    <property type="match status" value="1"/>
</dbReference>
<reference evidence="4" key="1">
    <citation type="submission" date="2012-12" db="EMBL/GenBank/DDBJ databases">
        <authorList>
            <person name="Hellsten U."/>
            <person name="Grimwood J."/>
            <person name="Chapman J.A."/>
            <person name="Shapiro H."/>
            <person name="Aerts A."/>
            <person name="Otillar R.P."/>
            <person name="Terry A.Y."/>
            <person name="Boore J.L."/>
            <person name="Simakov O."/>
            <person name="Marletaz F."/>
            <person name="Cho S.-J."/>
            <person name="Edsinger-Gonzales E."/>
            <person name="Havlak P."/>
            <person name="Kuo D.-H."/>
            <person name="Larsson T."/>
            <person name="Lv J."/>
            <person name="Arendt D."/>
            <person name="Savage R."/>
            <person name="Osoegawa K."/>
            <person name="de Jong P."/>
            <person name="Lindberg D.R."/>
            <person name="Seaver E.C."/>
            <person name="Weisblat D.A."/>
            <person name="Putnam N.H."/>
            <person name="Grigoriev I.V."/>
            <person name="Rokhsar D.S."/>
        </authorList>
    </citation>
    <scope>NUCLEOTIDE SEQUENCE</scope>
    <source>
        <strain evidence="4">I ESC-2004</strain>
    </source>
</reference>
<sequence>SCYKFSHKSARFSKAEAYCNKEGGNLVSIHNKAEFDFVKTLIKNNRGRPEVLIGLNDRQSEGKWVWTDGTTTDFLDWSKHDPNNVPGDGDIVRIKKYPDEKDSKFADGDSRKNYPFVCKKIYGKKAEPILRE</sequence>
<feature type="domain" description="C-type lectin" evidence="1">
    <location>
        <begin position="1"/>
        <end position="119"/>
    </location>
</feature>
<evidence type="ECO:0000313" key="2">
    <source>
        <dbReference type="EMBL" id="ELU09437.1"/>
    </source>
</evidence>
<dbReference type="PROSITE" id="PS50041">
    <property type="entry name" value="C_TYPE_LECTIN_2"/>
    <property type="match status" value="1"/>
</dbReference>
<dbReference type="STRING" id="283909.R7UZQ3"/>
<evidence type="ECO:0000313" key="3">
    <source>
        <dbReference type="EnsemblMetazoa" id="CapteP115737"/>
    </source>
</evidence>
<accession>R7UZQ3</accession>
<dbReference type="AlphaFoldDB" id="R7UZQ3"/>
<evidence type="ECO:0000259" key="1">
    <source>
        <dbReference type="PROSITE" id="PS50041"/>
    </source>
</evidence>
<dbReference type="InterPro" id="IPR016186">
    <property type="entry name" value="C-type_lectin-like/link_sf"/>
</dbReference>
<organism evidence="2">
    <name type="scientific">Capitella teleta</name>
    <name type="common">Polychaete worm</name>
    <dbReference type="NCBI Taxonomy" id="283909"/>
    <lineage>
        <taxon>Eukaryota</taxon>
        <taxon>Metazoa</taxon>
        <taxon>Spiralia</taxon>
        <taxon>Lophotrochozoa</taxon>
        <taxon>Annelida</taxon>
        <taxon>Polychaeta</taxon>
        <taxon>Sedentaria</taxon>
        <taxon>Scolecida</taxon>
        <taxon>Capitellidae</taxon>
        <taxon>Capitella</taxon>
    </lineage>
</organism>
<dbReference type="PANTHER" id="PTHR22803">
    <property type="entry name" value="MANNOSE, PHOSPHOLIPASE, LECTIN RECEPTOR RELATED"/>
    <property type="match status" value="1"/>
</dbReference>
<reference evidence="3" key="3">
    <citation type="submission" date="2015-06" db="UniProtKB">
        <authorList>
            <consortium name="EnsemblMetazoa"/>
        </authorList>
    </citation>
    <scope>IDENTIFICATION</scope>
</reference>
<dbReference type="SUPFAM" id="SSF56436">
    <property type="entry name" value="C-type lectin-like"/>
    <property type="match status" value="1"/>
</dbReference>
<dbReference type="EnsemblMetazoa" id="CapteT115737">
    <property type="protein sequence ID" value="CapteP115737"/>
    <property type="gene ID" value="CapteG115737"/>
</dbReference>
<dbReference type="OMA" id="FFRRWND"/>
<dbReference type="Proteomes" id="UP000014760">
    <property type="component" value="Unassembled WGS sequence"/>
</dbReference>
<dbReference type="SMART" id="SM00034">
    <property type="entry name" value="CLECT"/>
    <property type="match status" value="1"/>
</dbReference>
<dbReference type="HOGENOM" id="CLU_049894_10_3_1"/>
<name>R7UZQ3_CAPTE</name>
<dbReference type="Gene3D" id="3.10.100.10">
    <property type="entry name" value="Mannose-Binding Protein A, subunit A"/>
    <property type="match status" value="1"/>
</dbReference>
<dbReference type="EMBL" id="AMQN01000974">
    <property type="status" value="NOT_ANNOTATED_CDS"/>
    <property type="molecule type" value="Genomic_DNA"/>
</dbReference>
<gene>
    <name evidence="2" type="ORF">CAPTEDRAFT_115737</name>
</gene>
<evidence type="ECO:0000313" key="4">
    <source>
        <dbReference type="Proteomes" id="UP000014760"/>
    </source>
</evidence>
<dbReference type="EMBL" id="KB298217">
    <property type="protein sequence ID" value="ELU09437.1"/>
    <property type="molecule type" value="Genomic_DNA"/>
</dbReference>
<dbReference type="InterPro" id="IPR001304">
    <property type="entry name" value="C-type_lectin-like"/>
</dbReference>
<dbReference type="OrthoDB" id="6162243at2759"/>
<dbReference type="InterPro" id="IPR016187">
    <property type="entry name" value="CTDL_fold"/>
</dbReference>
<protein>
    <recommendedName>
        <fullName evidence="1">C-type lectin domain-containing protein</fullName>
    </recommendedName>
</protein>
<dbReference type="InterPro" id="IPR050111">
    <property type="entry name" value="C-type_lectin/snaclec_domain"/>
</dbReference>
<feature type="non-terminal residue" evidence="2">
    <location>
        <position position="1"/>
    </location>
</feature>
<dbReference type="CDD" id="cd00037">
    <property type="entry name" value="CLECT"/>
    <property type="match status" value="1"/>
</dbReference>
<reference evidence="2 4" key="2">
    <citation type="journal article" date="2013" name="Nature">
        <title>Insights into bilaterian evolution from three spiralian genomes.</title>
        <authorList>
            <person name="Simakov O."/>
            <person name="Marletaz F."/>
            <person name="Cho S.J."/>
            <person name="Edsinger-Gonzales E."/>
            <person name="Havlak P."/>
            <person name="Hellsten U."/>
            <person name="Kuo D.H."/>
            <person name="Larsson T."/>
            <person name="Lv J."/>
            <person name="Arendt D."/>
            <person name="Savage R."/>
            <person name="Osoegawa K."/>
            <person name="de Jong P."/>
            <person name="Grimwood J."/>
            <person name="Chapman J.A."/>
            <person name="Shapiro H."/>
            <person name="Aerts A."/>
            <person name="Otillar R.P."/>
            <person name="Terry A.Y."/>
            <person name="Boore J.L."/>
            <person name="Grigoriev I.V."/>
            <person name="Lindberg D.R."/>
            <person name="Seaver E.C."/>
            <person name="Weisblat D.A."/>
            <person name="Putnam N.H."/>
            <person name="Rokhsar D.S."/>
        </authorList>
    </citation>
    <scope>NUCLEOTIDE SEQUENCE</scope>
    <source>
        <strain evidence="2 4">I ESC-2004</strain>
    </source>
</reference>